<accession>A0A1G4SUD6</accession>
<evidence type="ECO:0000256" key="1">
    <source>
        <dbReference type="ARBA" id="ARBA00022490"/>
    </source>
</evidence>
<dbReference type="RefSeq" id="WP_091439952.1">
    <property type="nucleotide sequence ID" value="NZ_FMTP01000003.1"/>
</dbReference>
<organism evidence="4 5">
    <name type="scientific">Ancylobacter rudongensis</name>
    <dbReference type="NCBI Taxonomy" id="177413"/>
    <lineage>
        <taxon>Bacteria</taxon>
        <taxon>Pseudomonadati</taxon>
        <taxon>Pseudomonadota</taxon>
        <taxon>Alphaproteobacteria</taxon>
        <taxon>Hyphomicrobiales</taxon>
        <taxon>Xanthobacteraceae</taxon>
        <taxon>Ancylobacter</taxon>
    </lineage>
</organism>
<comment type="similarity">
    <text evidence="3">Belongs to the FdhD family.</text>
</comment>
<dbReference type="GO" id="GO:0006777">
    <property type="term" value="P:Mo-molybdopterin cofactor biosynthetic process"/>
    <property type="evidence" value="ECO:0007669"/>
    <property type="project" value="UniProtKB-UniRule"/>
</dbReference>
<dbReference type="STRING" id="177413.SAMN05660859_2509"/>
<dbReference type="NCBIfam" id="TIGR00129">
    <property type="entry name" value="fdhD_narQ"/>
    <property type="match status" value="1"/>
</dbReference>
<evidence type="ECO:0000256" key="3">
    <source>
        <dbReference type="HAMAP-Rule" id="MF_00187"/>
    </source>
</evidence>
<dbReference type="GO" id="GO:0016783">
    <property type="term" value="F:sulfurtransferase activity"/>
    <property type="evidence" value="ECO:0007669"/>
    <property type="project" value="InterPro"/>
</dbReference>
<dbReference type="PANTHER" id="PTHR30592:SF1">
    <property type="entry name" value="SULFUR CARRIER PROTEIN FDHD"/>
    <property type="match status" value="1"/>
</dbReference>
<evidence type="ECO:0000313" key="5">
    <source>
        <dbReference type="Proteomes" id="UP000198889"/>
    </source>
</evidence>
<feature type="active site" description="Cysteine persulfide intermediate" evidence="3">
    <location>
        <position position="114"/>
    </location>
</feature>
<comment type="subcellular location">
    <subcellularLocation>
        <location evidence="3">Cytoplasm</location>
    </subcellularLocation>
</comment>
<dbReference type="GO" id="GO:0097163">
    <property type="term" value="F:sulfur carrier activity"/>
    <property type="evidence" value="ECO:0007669"/>
    <property type="project" value="UniProtKB-UniRule"/>
</dbReference>
<keyword evidence="5" id="KW-1185">Reference proteome</keyword>
<evidence type="ECO:0000313" key="4">
    <source>
        <dbReference type="EMBL" id="SCW72631.1"/>
    </source>
</evidence>
<dbReference type="AlphaFoldDB" id="A0A1G4SUD6"/>
<dbReference type="InterPro" id="IPR003786">
    <property type="entry name" value="FdhD"/>
</dbReference>
<keyword evidence="2 3" id="KW-0501">Molybdenum cofactor biosynthesis</keyword>
<dbReference type="PANTHER" id="PTHR30592">
    <property type="entry name" value="FORMATE DEHYDROGENASE"/>
    <property type="match status" value="1"/>
</dbReference>
<dbReference type="Gene3D" id="3.10.20.10">
    <property type="match status" value="1"/>
</dbReference>
<dbReference type="Proteomes" id="UP000198889">
    <property type="component" value="Unassembled WGS sequence"/>
</dbReference>
<dbReference type="InterPro" id="IPR016193">
    <property type="entry name" value="Cytidine_deaminase-like"/>
</dbReference>
<dbReference type="Pfam" id="PF02634">
    <property type="entry name" value="FdhD-NarQ"/>
    <property type="match status" value="1"/>
</dbReference>
<sequence length="282" mass="29528">MIAPVARVSRLAVTPSGATVGERAIPEETPVAIVHNGSTYAVMMATPADLEDFGYGFSLTEGVIDSLADVQSIETLEFEDEAGVLGVEVRLWLDEARAGQMVARRRQIAGPTGCGLCGVESLELAVKPARTVADGARFTATEISRAVASLPPAQVLNHQTRAVHAAAFWEPAAGLVAVREDVGRHNALDKLVGHLVREGHAAGGGVVLLTSRVSIEMVQKTAMLGASVLVAVSAPTALALRTAEKAGITLVAIARDDGFEVFTHPHRIVLDGAEKERIAHVG</sequence>
<evidence type="ECO:0000256" key="2">
    <source>
        <dbReference type="ARBA" id="ARBA00023150"/>
    </source>
</evidence>
<comment type="caution">
    <text evidence="3">Lacks conserved residue(s) required for the propagation of feature annotation.</text>
</comment>
<dbReference type="Gene3D" id="3.40.140.10">
    <property type="entry name" value="Cytidine Deaminase, domain 2"/>
    <property type="match status" value="1"/>
</dbReference>
<dbReference type="SUPFAM" id="SSF53927">
    <property type="entry name" value="Cytidine deaminase-like"/>
    <property type="match status" value="1"/>
</dbReference>
<name>A0A1G4SUD6_9HYPH</name>
<reference evidence="5" key="1">
    <citation type="submission" date="2016-10" db="EMBL/GenBank/DDBJ databases">
        <authorList>
            <person name="Varghese N."/>
            <person name="Submissions S."/>
        </authorList>
    </citation>
    <scope>NUCLEOTIDE SEQUENCE [LARGE SCALE GENOMIC DNA]</scope>
    <source>
        <strain evidence="5">CGMCC 1.1761</strain>
    </source>
</reference>
<comment type="function">
    <text evidence="3">Required for formate dehydrogenase (FDH) activity. Acts as a sulfur carrier protein that transfers sulfur from IscS to the molybdenum cofactor prior to its insertion into FDH.</text>
</comment>
<dbReference type="PIRSF" id="PIRSF015626">
    <property type="entry name" value="FdhD"/>
    <property type="match status" value="1"/>
</dbReference>
<protein>
    <recommendedName>
        <fullName evidence="3">Sulfur carrier protein FdhD</fullName>
    </recommendedName>
</protein>
<dbReference type="EMBL" id="FMTP01000003">
    <property type="protein sequence ID" value="SCW72631.1"/>
    <property type="molecule type" value="Genomic_DNA"/>
</dbReference>
<dbReference type="GO" id="GO:0005737">
    <property type="term" value="C:cytoplasm"/>
    <property type="evidence" value="ECO:0007669"/>
    <property type="project" value="UniProtKB-SubCell"/>
</dbReference>
<dbReference type="HAMAP" id="MF_00187">
    <property type="entry name" value="FdhD"/>
    <property type="match status" value="1"/>
</dbReference>
<proteinExistence type="inferred from homology"/>
<keyword evidence="1 3" id="KW-0963">Cytoplasm</keyword>
<gene>
    <name evidence="3" type="primary">fdhD</name>
    <name evidence="4" type="ORF">SAMN05660859_2509</name>
</gene>